<dbReference type="AlphaFoldDB" id="A0A7T7I7C7"/>
<evidence type="ECO:0000256" key="1">
    <source>
        <dbReference type="SAM" id="Phobius"/>
    </source>
</evidence>
<keyword evidence="1" id="KW-1133">Transmembrane helix</keyword>
<evidence type="ECO:0000313" key="2">
    <source>
        <dbReference type="EMBL" id="QQM42370.1"/>
    </source>
</evidence>
<dbReference type="EMBL" id="CP066831">
    <property type="protein sequence ID" value="QQM42370.1"/>
    <property type="molecule type" value="Genomic_DNA"/>
</dbReference>
<keyword evidence="3" id="KW-1185">Reference proteome</keyword>
<proteinExistence type="predicted"/>
<sequence>MVHDPKDLSNVGTPGQMTSGRVALPTAIASGLMLALSLLFLFFGA</sequence>
<dbReference type="KEGG" id="slf:JEQ17_25010"/>
<organism evidence="2 3">
    <name type="scientific">Streptomyces liliifuscus</name>
    <dbReference type="NCBI Taxonomy" id="2797636"/>
    <lineage>
        <taxon>Bacteria</taxon>
        <taxon>Bacillati</taxon>
        <taxon>Actinomycetota</taxon>
        <taxon>Actinomycetes</taxon>
        <taxon>Kitasatosporales</taxon>
        <taxon>Streptomycetaceae</taxon>
        <taxon>Streptomyces</taxon>
    </lineage>
</organism>
<gene>
    <name evidence="2" type="ORF">JEQ17_25010</name>
</gene>
<evidence type="ECO:0000313" key="3">
    <source>
        <dbReference type="Proteomes" id="UP000595636"/>
    </source>
</evidence>
<reference evidence="2 3" key="1">
    <citation type="submission" date="2020-12" db="EMBL/GenBank/DDBJ databases">
        <title>A novel species.</title>
        <authorList>
            <person name="Li K."/>
        </authorList>
    </citation>
    <scope>NUCLEOTIDE SEQUENCE [LARGE SCALE GENOMIC DNA]</scope>
    <source>
        <strain evidence="2 3">ZYC-3</strain>
    </source>
</reference>
<protein>
    <submittedName>
        <fullName evidence="2">Uncharacterized protein</fullName>
    </submittedName>
</protein>
<dbReference type="Proteomes" id="UP000595636">
    <property type="component" value="Chromosome"/>
</dbReference>
<feature type="transmembrane region" description="Helical" evidence="1">
    <location>
        <begin position="22"/>
        <end position="43"/>
    </location>
</feature>
<keyword evidence="1" id="KW-0472">Membrane</keyword>
<accession>A0A7T7I7C7</accession>
<keyword evidence="1" id="KW-0812">Transmembrane</keyword>
<name>A0A7T7I7C7_9ACTN</name>
<dbReference type="RefSeq" id="WP_200397299.1">
    <property type="nucleotide sequence ID" value="NZ_CP066831.1"/>
</dbReference>